<dbReference type="InterPro" id="IPR011042">
    <property type="entry name" value="6-blade_b-propeller_TolB-like"/>
</dbReference>
<feature type="signal peptide" evidence="1">
    <location>
        <begin position="1"/>
        <end position="26"/>
    </location>
</feature>
<dbReference type="Proteomes" id="UP001500967">
    <property type="component" value="Unassembled WGS sequence"/>
</dbReference>
<protein>
    <recommendedName>
        <fullName evidence="4">Sugar lactone lactonase YvrE</fullName>
    </recommendedName>
</protein>
<gene>
    <name evidence="2" type="ORF">GCM10009539_03530</name>
</gene>
<feature type="chain" id="PRO_5047434572" description="Sugar lactone lactonase YvrE" evidence="1">
    <location>
        <begin position="27"/>
        <end position="313"/>
    </location>
</feature>
<dbReference type="RefSeq" id="WP_344646925.1">
    <property type="nucleotide sequence ID" value="NZ_BAAAGX010000002.1"/>
</dbReference>
<reference evidence="2 3" key="1">
    <citation type="journal article" date="2019" name="Int. J. Syst. Evol. Microbiol.">
        <title>The Global Catalogue of Microorganisms (GCM) 10K type strain sequencing project: providing services to taxonomists for standard genome sequencing and annotation.</title>
        <authorList>
            <consortium name="The Broad Institute Genomics Platform"/>
            <consortium name="The Broad Institute Genome Sequencing Center for Infectious Disease"/>
            <person name="Wu L."/>
            <person name="Ma J."/>
        </authorList>
    </citation>
    <scope>NUCLEOTIDE SEQUENCE [LARGE SCALE GENOMIC DNA]</scope>
    <source>
        <strain evidence="2 3">JCM 10425</strain>
    </source>
</reference>
<dbReference type="EMBL" id="BAAAGX010000002">
    <property type="protein sequence ID" value="GAA0221610.1"/>
    <property type="molecule type" value="Genomic_DNA"/>
</dbReference>
<accession>A0ABN0TH86</accession>
<evidence type="ECO:0000313" key="2">
    <source>
        <dbReference type="EMBL" id="GAA0221610.1"/>
    </source>
</evidence>
<keyword evidence="1" id="KW-0732">Signal</keyword>
<dbReference type="Gene3D" id="2.120.10.30">
    <property type="entry name" value="TolB, C-terminal domain"/>
    <property type="match status" value="1"/>
</dbReference>
<evidence type="ECO:0008006" key="4">
    <source>
        <dbReference type="Google" id="ProtNLM"/>
    </source>
</evidence>
<dbReference type="SUPFAM" id="SSF63829">
    <property type="entry name" value="Calcium-dependent phosphotriesterase"/>
    <property type="match status" value="1"/>
</dbReference>
<proteinExistence type="predicted"/>
<keyword evidence="3" id="KW-1185">Reference proteome</keyword>
<evidence type="ECO:0000313" key="3">
    <source>
        <dbReference type="Proteomes" id="UP001500967"/>
    </source>
</evidence>
<sequence>MKLRRSLSMLALAAAGVVAVASPASAGAVPPRAEVHFDYAKGQLPENVVLEPDGAAVVTFAAARQVARVRPDGTVRVLATLPSPSDGGVHTPVLGFALTTGITRAHDGTLYFLYASGTADLTGVWRLRPGGTPQRITALPAGGLPNGLVLDERGGRLYLTDSVLGTIVTVPVGGGAARTWSSAPELARVGFLGANGLKLHDGALWATNLDKGTLLRLPLRSPGTAEVKATGLAGIDDFEFTGAGDEVIAALDAPNTVVRVRPGHAPTTVLTGADGLQNPTSVALRGTTLYVLSAAYTTAKDPNLLLTRAPRRS</sequence>
<organism evidence="2 3">
    <name type="scientific">Cryptosporangium japonicum</name>
    <dbReference type="NCBI Taxonomy" id="80872"/>
    <lineage>
        <taxon>Bacteria</taxon>
        <taxon>Bacillati</taxon>
        <taxon>Actinomycetota</taxon>
        <taxon>Actinomycetes</taxon>
        <taxon>Cryptosporangiales</taxon>
        <taxon>Cryptosporangiaceae</taxon>
        <taxon>Cryptosporangium</taxon>
    </lineage>
</organism>
<evidence type="ECO:0000256" key="1">
    <source>
        <dbReference type="SAM" id="SignalP"/>
    </source>
</evidence>
<comment type="caution">
    <text evidence="2">The sequence shown here is derived from an EMBL/GenBank/DDBJ whole genome shotgun (WGS) entry which is preliminary data.</text>
</comment>
<name>A0ABN0TH86_9ACTN</name>